<dbReference type="Gene3D" id="3.40.50.970">
    <property type="match status" value="1"/>
</dbReference>
<evidence type="ECO:0000256" key="1">
    <source>
        <dbReference type="ARBA" id="ARBA00001964"/>
    </source>
</evidence>
<dbReference type="InterPro" id="IPR029061">
    <property type="entry name" value="THDP-binding"/>
</dbReference>
<dbReference type="Pfam" id="PF00676">
    <property type="entry name" value="E1_dh"/>
    <property type="match status" value="1"/>
</dbReference>
<dbReference type="Proteomes" id="UP001157091">
    <property type="component" value="Unassembled WGS sequence"/>
</dbReference>
<dbReference type="SUPFAM" id="SSF52518">
    <property type="entry name" value="Thiamin diphosphate-binding fold (THDP-binding)"/>
    <property type="match status" value="1"/>
</dbReference>
<dbReference type="NCBIfam" id="TIGR03181">
    <property type="entry name" value="PDH_E1_alph_x"/>
    <property type="match status" value="1"/>
</dbReference>
<protein>
    <submittedName>
        <fullName evidence="5">Pyruvate dehydrogenase E1 component subunit alpha</fullName>
    </submittedName>
</protein>
<name>A0ABQ6I0I0_9MICO</name>
<sequence length="397" mass="43094">MIEHSDELVQLVGPDGEPVVSEANAPYRERAARYLLDGPEPDAAAERLRGLYRDMALVRRFDVEATSLQRQGELALFPPLLGQEAAQVGSGRALRSQDYVFPSYREHGVAWTRGMDLADVMPIFRGVEHGGWDPAAHNFHIYTLVIGSHALHATGYAMGVQRDGLVGTGDAARDMAVVAYFGDGATSQGDVSEALGFAAVNNAPVVFFCQNNQWAISVPTAKQSRVPLARRAWGFGMPGVRVDGNDVVASWAVADEALERARSGGGPTFVEAVTYRMGAHTTSDDPTRYRTSDEEESWGRRDPIARVRAYLEKYDAWDDAREAALLAEADELGEHVRTTVRAMDAPPASRLFEHVYATPQAQVAAERAAFEAYEAGEPVSSPFEGLLDSPATTGGNR</sequence>
<accession>A0ABQ6I0I0</accession>
<comment type="caution">
    <text evidence="5">The sequence shown here is derived from an EMBL/GenBank/DDBJ whole genome shotgun (WGS) entry which is preliminary data.</text>
</comment>
<keyword evidence="6" id="KW-1185">Reference proteome</keyword>
<dbReference type="RefSeq" id="WP_284293091.1">
    <property type="nucleotide sequence ID" value="NZ_BSUK01000001.1"/>
</dbReference>
<proteinExistence type="predicted"/>
<evidence type="ECO:0000313" key="6">
    <source>
        <dbReference type="Proteomes" id="UP001157091"/>
    </source>
</evidence>
<keyword evidence="2" id="KW-0560">Oxidoreductase</keyword>
<comment type="cofactor">
    <cofactor evidence="1">
        <name>thiamine diphosphate</name>
        <dbReference type="ChEBI" id="CHEBI:58937"/>
    </cofactor>
</comment>
<dbReference type="InterPro" id="IPR001017">
    <property type="entry name" value="DH_E1"/>
</dbReference>
<organism evidence="5 6">
    <name type="scientific">Luteimicrobium album</name>
    <dbReference type="NCBI Taxonomy" id="1054550"/>
    <lineage>
        <taxon>Bacteria</taxon>
        <taxon>Bacillati</taxon>
        <taxon>Actinomycetota</taxon>
        <taxon>Actinomycetes</taxon>
        <taxon>Micrococcales</taxon>
        <taxon>Luteimicrobium</taxon>
    </lineage>
</organism>
<keyword evidence="5" id="KW-0670">Pyruvate</keyword>
<dbReference type="PANTHER" id="PTHR43380:SF1">
    <property type="entry name" value="2-OXOISOVALERATE DEHYDROGENASE SUBUNIT ALPHA, MITOCHONDRIAL"/>
    <property type="match status" value="1"/>
</dbReference>
<evidence type="ECO:0000256" key="2">
    <source>
        <dbReference type="ARBA" id="ARBA00023002"/>
    </source>
</evidence>
<gene>
    <name evidence="5" type="primary">pdhA</name>
    <name evidence="5" type="ORF">GCM10025864_19930</name>
</gene>
<dbReference type="EMBL" id="BSUK01000001">
    <property type="protein sequence ID" value="GMA24234.1"/>
    <property type="molecule type" value="Genomic_DNA"/>
</dbReference>
<dbReference type="CDD" id="cd02000">
    <property type="entry name" value="TPP_E1_PDC_ADC_BCADC"/>
    <property type="match status" value="1"/>
</dbReference>
<dbReference type="InterPro" id="IPR050771">
    <property type="entry name" value="Alpha-ketoacid_DH_E1_comp"/>
</dbReference>
<dbReference type="InterPro" id="IPR017596">
    <property type="entry name" value="PdhA/BkdA"/>
</dbReference>
<keyword evidence="3" id="KW-0786">Thiamine pyrophosphate</keyword>
<feature type="domain" description="Dehydrogenase E1 component" evidence="4">
    <location>
        <begin position="53"/>
        <end position="331"/>
    </location>
</feature>
<evidence type="ECO:0000259" key="4">
    <source>
        <dbReference type="Pfam" id="PF00676"/>
    </source>
</evidence>
<dbReference type="PANTHER" id="PTHR43380">
    <property type="entry name" value="2-OXOISOVALERATE DEHYDROGENASE SUBUNIT ALPHA, MITOCHONDRIAL"/>
    <property type="match status" value="1"/>
</dbReference>
<evidence type="ECO:0000313" key="5">
    <source>
        <dbReference type="EMBL" id="GMA24234.1"/>
    </source>
</evidence>
<reference evidence="6" key="1">
    <citation type="journal article" date="2019" name="Int. J. Syst. Evol. Microbiol.">
        <title>The Global Catalogue of Microorganisms (GCM) 10K type strain sequencing project: providing services to taxonomists for standard genome sequencing and annotation.</title>
        <authorList>
            <consortium name="The Broad Institute Genomics Platform"/>
            <consortium name="The Broad Institute Genome Sequencing Center for Infectious Disease"/>
            <person name="Wu L."/>
            <person name="Ma J."/>
        </authorList>
    </citation>
    <scope>NUCLEOTIDE SEQUENCE [LARGE SCALE GENOMIC DNA]</scope>
    <source>
        <strain evidence="6">NBRC 106348</strain>
    </source>
</reference>
<evidence type="ECO:0000256" key="3">
    <source>
        <dbReference type="ARBA" id="ARBA00023052"/>
    </source>
</evidence>